<dbReference type="Proteomes" id="UP000190906">
    <property type="component" value="Unassembled WGS sequence"/>
</dbReference>
<sequence>MSQFKKDPHIPFQCAFPLPEGPNGLRQFKVGVNSASLPNLTSPIFIPLSTVSITINSPNDIIRFMATIQSQTLFSSVSSTPLNGTVVGFRIRRIAPAATIQSVQNTDFDELTTTFTAFNKPGVGTFFYVLEGNLVRRTNPPNTLIEGIVSVILTAEEIALN</sequence>
<comment type="caution">
    <text evidence="1">The sequence shown here is derived from an EMBL/GenBank/DDBJ whole genome shotgun (WGS) entry which is preliminary data.</text>
</comment>
<accession>A0A1S9T5L6</accession>
<evidence type="ECO:0000313" key="2">
    <source>
        <dbReference type="Proteomes" id="UP000190906"/>
    </source>
</evidence>
<dbReference type="AlphaFoldDB" id="A0A1S9T5L6"/>
<protein>
    <recommendedName>
        <fullName evidence="3">Exosporium protein C</fullName>
    </recommendedName>
</protein>
<gene>
    <name evidence="1" type="ORF">BW897_31505</name>
</gene>
<evidence type="ECO:0008006" key="3">
    <source>
        <dbReference type="Google" id="ProtNLM"/>
    </source>
</evidence>
<proteinExistence type="predicted"/>
<organism evidence="1 2">
    <name type="scientific">Bacillus cereus</name>
    <dbReference type="NCBI Taxonomy" id="1396"/>
    <lineage>
        <taxon>Bacteria</taxon>
        <taxon>Bacillati</taxon>
        <taxon>Bacillota</taxon>
        <taxon>Bacilli</taxon>
        <taxon>Bacillales</taxon>
        <taxon>Bacillaceae</taxon>
        <taxon>Bacillus</taxon>
        <taxon>Bacillus cereus group</taxon>
    </lineage>
</organism>
<dbReference type="RefSeq" id="WP_078205860.1">
    <property type="nucleotide sequence ID" value="NZ_MUAJ01000086.1"/>
</dbReference>
<reference evidence="1 2" key="1">
    <citation type="submission" date="2017-01" db="EMBL/GenBank/DDBJ databases">
        <title>Bacillus cereus isolates.</title>
        <authorList>
            <person name="Beno S.M."/>
        </authorList>
    </citation>
    <scope>NUCLEOTIDE SEQUENCE [LARGE SCALE GENOMIC DNA]</scope>
    <source>
        <strain evidence="1 2">FSL H8-0485</strain>
    </source>
</reference>
<evidence type="ECO:0000313" key="1">
    <source>
        <dbReference type="EMBL" id="OOR05324.1"/>
    </source>
</evidence>
<name>A0A1S9T5L6_BACCE</name>
<dbReference type="EMBL" id="MUAJ01000086">
    <property type="protein sequence ID" value="OOR05324.1"/>
    <property type="molecule type" value="Genomic_DNA"/>
</dbReference>